<reference evidence="2" key="1">
    <citation type="submission" date="2015-02" db="EMBL/GenBank/DDBJ databases">
        <authorList>
            <person name="Gon?alves P."/>
        </authorList>
    </citation>
    <scope>NUCLEOTIDE SEQUENCE [LARGE SCALE GENOMIC DNA]</scope>
</reference>
<proteinExistence type="predicted"/>
<dbReference type="GO" id="GO:0005737">
    <property type="term" value="C:cytoplasm"/>
    <property type="evidence" value="ECO:0007669"/>
    <property type="project" value="TreeGrafter"/>
</dbReference>
<dbReference type="PANTHER" id="PTHR28075:SF3">
    <property type="entry name" value="DUF1748-DOMAIN-CONTAINING PROTEIN"/>
    <property type="match status" value="1"/>
</dbReference>
<dbReference type="Proteomes" id="UP000243876">
    <property type="component" value="Unassembled WGS sequence"/>
</dbReference>
<dbReference type="EMBL" id="CENE01000005">
    <property type="protein sequence ID" value="CEQ40178.1"/>
    <property type="molecule type" value="Genomic_DNA"/>
</dbReference>
<gene>
    <name evidence="1" type="primary">SPOSA6832_01768</name>
</gene>
<sequence length="119" mass="13019">SSLDLAQPHILLLTSPTLRYTPSTAYSTRCYTPSTAYSTRPSMVLGRLVHYTVDVVLVSTVLAGMKAQTGFQISTAPLPEGPARQTADTLLSFGERVFNTAAGMSYTSGWFEREEKPRK</sequence>
<dbReference type="AlphaFoldDB" id="A0A0D6EKE1"/>
<dbReference type="InterPro" id="IPR013726">
    <property type="entry name" value="Mitofissin"/>
</dbReference>
<dbReference type="OrthoDB" id="16824at2759"/>
<feature type="non-terminal residue" evidence="1">
    <location>
        <position position="119"/>
    </location>
</feature>
<evidence type="ECO:0000313" key="1">
    <source>
        <dbReference type="EMBL" id="CEQ40178.1"/>
    </source>
</evidence>
<name>A0A0D6EKE1_SPOSA</name>
<dbReference type="PANTHER" id="PTHR28075">
    <property type="entry name" value="CHROMOSOME 16, WHOLE GENOME SHOTGUN SEQUENCE"/>
    <property type="match status" value="1"/>
</dbReference>
<organism evidence="1 2">
    <name type="scientific">Sporidiobolus salmonicolor</name>
    <name type="common">Yeast-like fungus</name>
    <name type="synonym">Sporobolomyces salmonicolor</name>
    <dbReference type="NCBI Taxonomy" id="5005"/>
    <lineage>
        <taxon>Eukaryota</taxon>
        <taxon>Fungi</taxon>
        <taxon>Dikarya</taxon>
        <taxon>Basidiomycota</taxon>
        <taxon>Pucciniomycotina</taxon>
        <taxon>Microbotryomycetes</taxon>
        <taxon>Sporidiobolales</taxon>
        <taxon>Sporidiobolaceae</taxon>
        <taxon>Sporobolomyces</taxon>
    </lineage>
</organism>
<protein>
    <submittedName>
        <fullName evidence="1">SPOSA6832_01768-mRNA-1:cds</fullName>
    </submittedName>
</protein>
<evidence type="ECO:0000313" key="2">
    <source>
        <dbReference type="Proteomes" id="UP000243876"/>
    </source>
</evidence>
<keyword evidence="2" id="KW-1185">Reference proteome</keyword>
<accession>A0A0D6EKE1</accession>
<dbReference type="Pfam" id="PF08520">
    <property type="entry name" value="Mitofissin"/>
    <property type="match status" value="1"/>
</dbReference>
<feature type="non-terminal residue" evidence="1">
    <location>
        <position position="1"/>
    </location>
</feature>